<gene>
    <name evidence="1" type="ORF">COU00_03995</name>
</gene>
<protein>
    <submittedName>
        <fullName evidence="1">Uncharacterized protein</fullName>
    </submittedName>
</protein>
<accession>A0A2M6WL55</accession>
<evidence type="ECO:0000313" key="1">
    <source>
        <dbReference type="EMBL" id="PIT93509.1"/>
    </source>
</evidence>
<comment type="caution">
    <text evidence="1">The sequence shown here is derived from an EMBL/GenBank/DDBJ whole genome shotgun (WGS) entry which is preliminary data.</text>
</comment>
<dbReference type="Proteomes" id="UP000229335">
    <property type="component" value="Unassembled WGS sequence"/>
</dbReference>
<name>A0A2M6WL55_9BACT</name>
<sequence>MNIQRAQQFFSKLKTFPQEVQFYYDSDVLNDFINFVSEKHQLPPGFLGQFMNDFIINGFTLTGLESNLAKALQKEEEAMRQLILDILGVLLLPIDEFLPNINVKQELAKRAADYKKYRVYERRFRDELELAWFDANDQLIRRYDALIDKKEERQILTEIFSNGLVDVFKGGTADALTHLNGGLLYQMATVKDWKEESSRILYSNQEKLTRKDFILDGKPARPTVSNWLKDFIKQYGAAMPDNLTIVRYLSSAKNTAILNEEEKKLVKKLLTLYRNLAFFPNSMPNNTGEGWEIIPVEEEEKLKVKSYQVKEPDGQESIKGQVLRDEQRKITPAFEVNSEVQSYRQSLAEDQKIESLRNNIARQPAAVLPVENDELKQLRALAAQYPAGSLERRAVEEEIKKISNN</sequence>
<organism evidence="1 2">
    <name type="scientific">Candidatus Falkowbacteria bacterium CG10_big_fil_rev_8_21_14_0_10_43_11</name>
    <dbReference type="NCBI Taxonomy" id="1974568"/>
    <lineage>
        <taxon>Bacteria</taxon>
        <taxon>Candidatus Falkowiibacteriota</taxon>
    </lineage>
</organism>
<dbReference type="AlphaFoldDB" id="A0A2M6WL55"/>
<proteinExistence type="predicted"/>
<reference evidence="2" key="1">
    <citation type="submission" date="2017-09" db="EMBL/GenBank/DDBJ databases">
        <title>Depth-based differentiation of microbial function through sediment-hosted aquifers and enrichment of novel symbionts in the deep terrestrial subsurface.</title>
        <authorList>
            <person name="Probst A.J."/>
            <person name="Ladd B."/>
            <person name="Jarett J.K."/>
            <person name="Geller-Mcgrath D.E."/>
            <person name="Sieber C.M.K."/>
            <person name="Emerson J.B."/>
            <person name="Anantharaman K."/>
            <person name="Thomas B.C."/>
            <person name="Malmstrom R."/>
            <person name="Stieglmeier M."/>
            <person name="Klingl A."/>
            <person name="Woyke T."/>
            <person name="Ryan C.M."/>
            <person name="Banfield J.F."/>
        </authorList>
    </citation>
    <scope>NUCLEOTIDE SEQUENCE [LARGE SCALE GENOMIC DNA]</scope>
</reference>
<dbReference type="EMBL" id="PFAS01000071">
    <property type="protein sequence ID" value="PIT93509.1"/>
    <property type="molecule type" value="Genomic_DNA"/>
</dbReference>
<evidence type="ECO:0000313" key="2">
    <source>
        <dbReference type="Proteomes" id="UP000229335"/>
    </source>
</evidence>